<protein>
    <submittedName>
        <fullName evidence="2">Uncharacterized protein</fullName>
    </submittedName>
</protein>
<dbReference type="Proteomes" id="UP000053647">
    <property type="component" value="Unassembled WGS sequence"/>
</dbReference>
<accession>A0A0C9TBD5</accession>
<proteinExistence type="predicted"/>
<evidence type="ECO:0000313" key="3">
    <source>
        <dbReference type="Proteomes" id="UP000053647"/>
    </source>
</evidence>
<evidence type="ECO:0000256" key="1">
    <source>
        <dbReference type="SAM" id="MobiDB-lite"/>
    </source>
</evidence>
<reference evidence="3" key="2">
    <citation type="submission" date="2015-01" db="EMBL/GenBank/DDBJ databases">
        <title>Evolutionary Origins and Diversification of the Mycorrhizal Mutualists.</title>
        <authorList>
            <consortium name="DOE Joint Genome Institute"/>
            <consortium name="Mycorrhizal Genomics Consortium"/>
            <person name="Kohler A."/>
            <person name="Kuo A."/>
            <person name="Nagy L.G."/>
            <person name="Floudas D."/>
            <person name="Copeland A."/>
            <person name="Barry K.W."/>
            <person name="Cichocki N."/>
            <person name="Veneault-Fourrey C."/>
            <person name="LaButti K."/>
            <person name="Lindquist E.A."/>
            <person name="Lipzen A."/>
            <person name="Lundell T."/>
            <person name="Morin E."/>
            <person name="Murat C."/>
            <person name="Riley R."/>
            <person name="Ohm R."/>
            <person name="Sun H."/>
            <person name="Tunlid A."/>
            <person name="Henrissat B."/>
            <person name="Grigoriev I.V."/>
            <person name="Hibbett D.S."/>
            <person name="Martin F."/>
        </authorList>
    </citation>
    <scope>NUCLEOTIDE SEQUENCE [LARGE SCALE GENOMIC DNA]</scope>
    <source>
        <strain evidence="3">ATCC 200175</strain>
    </source>
</reference>
<gene>
    <name evidence="2" type="ORF">PAXINDRAFT_159328</name>
</gene>
<reference evidence="2 3" key="1">
    <citation type="submission" date="2014-06" db="EMBL/GenBank/DDBJ databases">
        <authorList>
            <consortium name="DOE Joint Genome Institute"/>
            <person name="Kuo A."/>
            <person name="Kohler A."/>
            <person name="Nagy L.G."/>
            <person name="Floudas D."/>
            <person name="Copeland A."/>
            <person name="Barry K.W."/>
            <person name="Cichocki N."/>
            <person name="Veneault-Fourrey C."/>
            <person name="LaButti K."/>
            <person name="Lindquist E.A."/>
            <person name="Lipzen A."/>
            <person name="Lundell T."/>
            <person name="Morin E."/>
            <person name="Murat C."/>
            <person name="Sun H."/>
            <person name="Tunlid A."/>
            <person name="Henrissat B."/>
            <person name="Grigoriev I.V."/>
            <person name="Hibbett D.S."/>
            <person name="Martin F."/>
            <person name="Nordberg H.P."/>
            <person name="Cantor M.N."/>
            <person name="Hua S.X."/>
        </authorList>
    </citation>
    <scope>NUCLEOTIDE SEQUENCE [LARGE SCALE GENOMIC DNA]</scope>
    <source>
        <strain evidence="2 3">ATCC 200175</strain>
    </source>
</reference>
<dbReference type="HOGENOM" id="CLU_1168295_0_0_1"/>
<evidence type="ECO:0000313" key="2">
    <source>
        <dbReference type="EMBL" id="KIJ04576.1"/>
    </source>
</evidence>
<name>A0A0C9TBD5_PAXIN</name>
<sequence length="238" mass="26817">YSQGYELAGCSGITVSMLRRCYGQWPKGWPTDKGATAHGQGAMPMDQSTASNGLSYSKCFGTIAMANGQWCYVQWTKGSPESLDRVMWITPSALEPTVNFDLNNHTYDPFPSEQSQWIKATMPEYLKKLGKNKPRAPGAPEPRDDSDKGDWIELCLKEFESKFKDELEVSETPLSEWQMIGSAVFHILYGFCGPEEHLVSGQIHIGLQENVPTFSEVHKLYREQVSSPWTRFCAEYVP</sequence>
<organism evidence="2 3">
    <name type="scientific">Paxillus involutus ATCC 200175</name>
    <dbReference type="NCBI Taxonomy" id="664439"/>
    <lineage>
        <taxon>Eukaryota</taxon>
        <taxon>Fungi</taxon>
        <taxon>Dikarya</taxon>
        <taxon>Basidiomycota</taxon>
        <taxon>Agaricomycotina</taxon>
        <taxon>Agaricomycetes</taxon>
        <taxon>Agaricomycetidae</taxon>
        <taxon>Boletales</taxon>
        <taxon>Paxilineae</taxon>
        <taxon>Paxillaceae</taxon>
        <taxon>Paxillus</taxon>
    </lineage>
</organism>
<feature type="non-terminal residue" evidence="2">
    <location>
        <position position="238"/>
    </location>
</feature>
<dbReference type="AlphaFoldDB" id="A0A0C9TBD5"/>
<feature type="region of interest" description="Disordered" evidence="1">
    <location>
        <begin position="129"/>
        <end position="148"/>
    </location>
</feature>
<dbReference type="EMBL" id="KN821702">
    <property type="protein sequence ID" value="KIJ04576.1"/>
    <property type="molecule type" value="Genomic_DNA"/>
</dbReference>
<feature type="non-terminal residue" evidence="2">
    <location>
        <position position="1"/>
    </location>
</feature>
<dbReference type="OrthoDB" id="3037331at2759"/>
<keyword evidence="3" id="KW-1185">Reference proteome</keyword>